<dbReference type="GO" id="GO:0036503">
    <property type="term" value="P:ERAD pathway"/>
    <property type="evidence" value="ECO:0007669"/>
    <property type="project" value="TreeGrafter"/>
</dbReference>
<feature type="transmembrane region" description="Helical" evidence="12">
    <location>
        <begin position="258"/>
        <end position="279"/>
    </location>
</feature>
<keyword evidence="6 10" id="KW-0863">Zinc-finger</keyword>
<keyword evidence="4 12" id="KW-0812">Transmembrane</keyword>
<dbReference type="PANTHER" id="PTHR22763">
    <property type="entry name" value="RING ZINC FINGER PROTEIN"/>
    <property type="match status" value="1"/>
</dbReference>
<dbReference type="InterPro" id="IPR013083">
    <property type="entry name" value="Znf_RING/FYVE/PHD"/>
</dbReference>
<dbReference type="Gene3D" id="3.30.40.10">
    <property type="entry name" value="Zinc/RING finger domain, C3HC4 (zinc finger)"/>
    <property type="match status" value="1"/>
</dbReference>
<dbReference type="InterPro" id="IPR057992">
    <property type="entry name" value="TPR_SYVN1_N"/>
</dbReference>
<dbReference type="PROSITE" id="PS50089">
    <property type="entry name" value="ZF_RING_2"/>
    <property type="match status" value="1"/>
</dbReference>
<dbReference type="PANTHER" id="PTHR22763:SF184">
    <property type="entry name" value="E3 UBIQUITIN-PROTEIN LIGASE SYNOVIOLIN"/>
    <property type="match status" value="1"/>
</dbReference>
<feature type="transmembrane region" description="Helical" evidence="12">
    <location>
        <begin position="21"/>
        <end position="42"/>
    </location>
</feature>
<dbReference type="GO" id="GO:0043161">
    <property type="term" value="P:proteasome-mediated ubiquitin-dependent protein catabolic process"/>
    <property type="evidence" value="ECO:0007669"/>
    <property type="project" value="TreeGrafter"/>
</dbReference>
<evidence type="ECO:0000313" key="15">
    <source>
        <dbReference type="Proteomes" id="UP001162640"/>
    </source>
</evidence>
<evidence type="ECO:0000256" key="5">
    <source>
        <dbReference type="ARBA" id="ARBA00022723"/>
    </source>
</evidence>
<evidence type="ECO:0000256" key="6">
    <source>
        <dbReference type="ARBA" id="ARBA00022771"/>
    </source>
</evidence>
<sequence>MQQQLQDRLRQHQLPPPPSPFLLTFTFYKILSYVLPLLLLAHTSTLTTSFYDTVVLLSNDKLSLLTLVNLYAIVCIQTFNLITSLFIQNLKPSETSDLSDFIKVTLTDLCLALNIFRDSVDFSMLFRVGAVLVVKCLGRVCKGRVKLLVGLEVVEDEDGEDSDDEEGEEEEQGVLFLTLLLQYSSYLQITSSLASLTKTGFGPEVLFIFEASLLLFSTFAITARYLLSQYEISLLPAPFDSKVTFEFIVDFFEESARFGLMVVFFCVVFHYVGMPLNVVREMWFSYKSLTQKISQHIKYRRLSKMVNAFPPAPADCTCVICREACKSGRMLRCGHGFCAGCLRMWMGQSSRCPTCRREIGMEWPHPDNNNDNNGQQAAPAQNEDQAAVVVPGHDPEPQPNVNPEPTNPNPNPNPPPAVQQPPTPQTPAQTPQTPQIPQTPQPNLSAIKQNLNPTTTTPTPTPTLIPTHLIPTHLTPKKATPSAVTSAQKLYRTLSAQKGRPLTPSETEDLIAETITTALSTIKQSPYPCIIRSTKPLTVTTKENAEVGVVMEGTSMVGIEGEGGRIRTVLGWVEESGVEYLQGGGIRKKEEWRIVE</sequence>
<dbReference type="GO" id="GO:0005789">
    <property type="term" value="C:endoplasmic reticulum membrane"/>
    <property type="evidence" value="ECO:0007669"/>
    <property type="project" value="UniProtKB-SubCell"/>
</dbReference>
<comment type="caution">
    <text evidence="14">The sequence shown here is derived from an EMBL/GenBank/DDBJ whole genome shotgun (WGS) entry which is preliminary data.</text>
</comment>
<name>A0A9W7DQM9_9STRA</name>
<organism evidence="14 15">
    <name type="scientific">Triparma laevis f. inornata</name>
    <dbReference type="NCBI Taxonomy" id="1714386"/>
    <lineage>
        <taxon>Eukaryota</taxon>
        <taxon>Sar</taxon>
        <taxon>Stramenopiles</taxon>
        <taxon>Ochrophyta</taxon>
        <taxon>Bolidophyceae</taxon>
        <taxon>Parmales</taxon>
        <taxon>Triparmaceae</taxon>
        <taxon>Triparma</taxon>
    </lineage>
</organism>
<evidence type="ECO:0000256" key="3">
    <source>
        <dbReference type="ARBA" id="ARBA00022679"/>
    </source>
</evidence>
<dbReference type="EMBL" id="BLQM01000017">
    <property type="protein sequence ID" value="GMH50765.1"/>
    <property type="molecule type" value="Genomic_DNA"/>
</dbReference>
<dbReference type="InterPro" id="IPR017907">
    <property type="entry name" value="Znf_RING_CS"/>
</dbReference>
<protein>
    <recommendedName>
        <fullName evidence="13">RING-type domain-containing protein</fullName>
    </recommendedName>
</protein>
<accession>A0A9W7DQM9</accession>
<dbReference type="InterPro" id="IPR050731">
    <property type="entry name" value="HRD1_E3_ubiq-ligases"/>
</dbReference>
<dbReference type="Pfam" id="PF25563">
    <property type="entry name" value="TPR_SYVN1_N"/>
    <property type="match status" value="1"/>
</dbReference>
<evidence type="ECO:0000256" key="4">
    <source>
        <dbReference type="ARBA" id="ARBA00022692"/>
    </source>
</evidence>
<evidence type="ECO:0000256" key="12">
    <source>
        <dbReference type="SAM" id="Phobius"/>
    </source>
</evidence>
<keyword evidence="7" id="KW-0862">Zinc</keyword>
<evidence type="ECO:0000256" key="7">
    <source>
        <dbReference type="ARBA" id="ARBA00022833"/>
    </source>
</evidence>
<keyword evidence="8 12" id="KW-1133">Transmembrane helix</keyword>
<proteinExistence type="predicted"/>
<reference evidence="15" key="1">
    <citation type="journal article" date="2023" name="Commun. Biol.">
        <title>Genome analysis of Parmales, the sister group of diatoms, reveals the evolutionary specialization of diatoms from phago-mixotrophs to photoautotrophs.</title>
        <authorList>
            <person name="Ban H."/>
            <person name="Sato S."/>
            <person name="Yoshikawa S."/>
            <person name="Yamada K."/>
            <person name="Nakamura Y."/>
            <person name="Ichinomiya M."/>
            <person name="Sato N."/>
            <person name="Blanc-Mathieu R."/>
            <person name="Endo H."/>
            <person name="Kuwata A."/>
            <person name="Ogata H."/>
        </authorList>
    </citation>
    <scope>NUCLEOTIDE SEQUENCE [LARGE SCALE GENOMIC DNA]</scope>
</reference>
<feature type="domain" description="RING-type" evidence="13">
    <location>
        <begin position="318"/>
        <end position="356"/>
    </location>
</feature>
<evidence type="ECO:0000259" key="13">
    <source>
        <dbReference type="PROSITE" id="PS50089"/>
    </source>
</evidence>
<gene>
    <name evidence="14" type="ORF">TL16_g00862</name>
</gene>
<dbReference type="GO" id="GO:0008270">
    <property type="term" value="F:zinc ion binding"/>
    <property type="evidence" value="ECO:0007669"/>
    <property type="project" value="UniProtKB-KW"/>
</dbReference>
<comment type="pathway">
    <text evidence="2">Protein modification; protein ubiquitination.</text>
</comment>
<evidence type="ECO:0000256" key="11">
    <source>
        <dbReference type="SAM" id="MobiDB-lite"/>
    </source>
</evidence>
<dbReference type="PROSITE" id="PS00518">
    <property type="entry name" value="ZF_RING_1"/>
    <property type="match status" value="1"/>
</dbReference>
<feature type="compositionally biased region" description="Low complexity" evidence="11">
    <location>
        <begin position="426"/>
        <end position="443"/>
    </location>
</feature>
<evidence type="ECO:0000313" key="14">
    <source>
        <dbReference type="EMBL" id="GMH50765.1"/>
    </source>
</evidence>
<feature type="compositionally biased region" description="Low complexity" evidence="11">
    <location>
        <begin position="453"/>
        <end position="474"/>
    </location>
</feature>
<evidence type="ECO:0000256" key="10">
    <source>
        <dbReference type="PROSITE-ProRule" id="PRU00175"/>
    </source>
</evidence>
<feature type="compositionally biased region" description="Low complexity" evidence="11">
    <location>
        <begin position="366"/>
        <end position="382"/>
    </location>
</feature>
<dbReference type="Pfam" id="PF13923">
    <property type="entry name" value="zf-C3HC4_2"/>
    <property type="match status" value="1"/>
</dbReference>
<evidence type="ECO:0000256" key="9">
    <source>
        <dbReference type="ARBA" id="ARBA00023136"/>
    </source>
</evidence>
<keyword evidence="5" id="KW-0479">Metal-binding</keyword>
<dbReference type="InterPro" id="IPR001841">
    <property type="entry name" value="Znf_RING"/>
</dbReference>
<comment type="subcellular location">
    <subcellularLocation>
        <location evidence="1">Endomembrane system</location>
        <topology evidence="1">Multi-pass membrane protein</topology>
    </subcellularLocation>
</comment>
<dbReference type="SMART" id="SM00184">
    <property type="entry name" value="RING"/>
    <property type="match status" value="1"/>
</dbReference>
<keyword evidence="9 12" id="KW-0472">Membrane</keyword>
<feature type="compositionally biased region" description="Pro residues" evidence="11">
    <location>
        <begin position="397"/>
        <end position="425"/>
    </location>
</feature>
<feature type="transmembrane region" description="Helical" evidence="12">
    <location>
        <begin position="62"/>
        <end position="87"/>
    </location>
</feature>
<dbReference type="SUPFAM" id="SSF57850">
    <property type="entry name" value="RING/U-box"/>
    <property type="match status" value="1"/>
</dbReference>
<feature type="transmembrane region" description="Helical" evidence="12">
    <location>
        <begin position="205"/>
        <end position="227"/>
    </location>
</feature>
<dbReference type="Proteomes" id="UP001162640">
    <property type="component" value="Unassembled WGS sequence"/>
</dbReference>
<feature type="region of interest" description="Disordered" evidence="11">
    <location>
        <begin position="363"/>
        <end position="484"/>
    </location>
</feature>
<dbReference type="GO" id="GO:0061630">
    <property type="term" value="F:ubiquitin protein ligase activity"/>
    <property type="evidence" value="ECO:0007669"/>
    <property type="project" value="UniProtKB-EC"/>
</dbReference>
<evidence type="ECO:0000256" key="2">
    <source>
        <dbReference type="ARBA" id="ARBA00004906"/>
    </source>
</evidence>
<dbReference type="AlphaFoldDB" id="A0A9W7DQM9"/>
<keyword evidence="3" id="KW-0808">Transferase</keyword>
<evidence type="ECO:0000256" key="1">
    <source>
        <dbReference type="ARBA" id="ARBA00004127"/>
    </source>
</evidence>
<evidence type="ECO:0000256" key="8">
    <source>
        <dbReference type="ARBA" id="ARBA00022989"/>
    </source>
</evidence>